<dbReference type="InterPro" id="IPR011620">
    <property type="entry name" value="Sig_transdc_His_kinase_LytS_TM"/>
</dbReference>
<feature type="transmembrane region" description="Helical" evidence="8">
    <location>
        <begin position="42"/>
        <end position="62"/>
    </location>
</feature>
<dbReference type="GO" id="GO:0043709">
    <property type="term" value="P:cell adhesion involved in single-species biofilm formation"/>
    <property type="evidence" value="ECO:0007669"/>
    <property type="project" value="TreeGrafter"/>
</dbReference>
<dbReference type="GO" id="GO:0052621">
    <property type="term" value="F:diguanylate cyclase activity"/>
    <property type="evidence" value="ECO:0007669"/>
    <property type="project" value="UniProtKB-EC"/>
</dbReference>
<keyword evidence="11" id="KW-1185">Reference proteome</keyword>
<feature type="domain" description="GGDEF" evidence="9">
    <location>
        <begin position="234"/>
        <end position="367"/>
    </location>
</feature>
<feature type="transmembrane region" description="Helical" evidence="8">
    <location>
        <begin position="169"/>
        <end position="188"/>
    </location>
</feature>
<keyword evidence="6 8" id="KW-0472">Membrane</keyword>
<comment type="catalytic activity">
    <reaction evidence="7">
        <text>2 GTP = 3',3'-c-di-GMP + 2 diphosphate</text>
        <dbReference type="Rhea" id="RHEA:24898"/>
        <dbReference type="ChEBI" id="CHEBI:33019"/>
        <dbReference type="ChEBI" id="CHEBI:37565"/>
        <dbReference type="ChEBI" id="CHEBI:58805"/>
        <dbReference type="EC" id="2.7.7.65"/>
    </reaction>
</comment>
<gene>
    <name evidence="10" type="ORF">D5400_20925</name>
</gene>
<evidence type="ECO:0000313" key="11">
    <source>
        <dbReference type="Proteomes" id="UP000268192"/>
    </source>
</evidence>
<evidence type="ECO:0000259" key="9">
    <source>
        <dbReference type="PROSITE" id="PS50887"/>
    </source>
</evidence>
<dbReference type="EMBL" id="CP032509">
    <property type="protein sequence ID" value="AZN73420.1"/>
    <property type="molecule type" value="Genomic_DNA"/>
</dbReference>
<feature type="transmembrane region" description="Helical" evidence="8">
    <location>
        <begin position="142"/>
        <end position="162"/>
    </location>
</feature>
<evidence type="ECO:0000256" key="6">
    <source>
        <dbReference type="ARBA" id="ARBA00023136"/>
    </source>
</evidence>
<dbReference type="GO" id="GO:0005886">
    <property type="term" value="C:plasma membrane"/>
    <property type="evidence" value="ECO:0007669"/>
    <property type="project" value="UniProtKB-SubCell"/>
</dbReference>
<dbReference type="PROSITE" id="PS50887">
    <property type="entry name" value="GGDEF"/>
    <property type="match status" value="1"/>
</dbReference>
<evidence type="ECO:0000256" key="2">
    <source>
        <dbReference type="ARBA" id="ARBA00012528"/>
    </source>
</evidence>
<dbReference type="SUPFAM" id="SSF55073">
    <property type="entry name" value="Nucleotide cyclase"/>
    <property type="match status" value="1"/>
</dbReference>
<dbReference type="InterPro" id="IPR029787">
    <property type="entry name" value="Nucleotide_cyclase"/>
</dbReference>
<dbReference type="GO" id="GO:0000155">
    <property type="term" value="F:phosphorelay sensor kinase activity"/>
    <property type="evidence" value="ECO:0007669"/>
    <property type="project" value="InterPro"/>
</dbReference>
<evidence type="ECO:0000256" key="1">
    <source>
        <dbReference type="ARBA" id="ARBA00004651"/>
    </source>
</evidence>
<evidence type="ECO:0000256" key="8">
    <source>
        <dbReference type="SAM" id="Phobius"/>
    </source>
</evidence>
<reference evidence="10 11" key="1">
    <citation type="submission" date="2018-09" db="EMBL/GenBank/DDBJ databases">
        <title>Marinorhizobium profundi gen. nov., sp. nov., isolated from a deep-sea sediment sample from the New Britain Trench and proposal of Marinorhizobiaceae fam. nov. in the order Rhizobiales of the class Alphaproteobacteria.</title>
        <authorList>
            <person name="Cao J."/>
        </authorList>
    </citation>
    <scope>NUCLEOTIDE SEQUENCE [LARGE SCALE GENOMIC DNA]</scope>
    <source>
        <strain evidence="10 11">WS11</strain>
    </source>
</reference>
<dbReference type="AlphaFoldDB" id="A0A3Q8XT14"/>
<evidence type="ECO:0000313" key="10">
    <source>
        <dbReference type="EMBL" id="AZN73420.1"/>
    </source>
</evidence>
<keyword evidence="5 8" id="KW-1133">Transmembrane helix</keyword>
<dbReference type="GO" id="GO:0071555">
    <property type="term" value="P:cell wall organization"/>
    <property type="evidence" value="ECO:0007669"/>
    <property type="project" value="InterPro"/>
</dbReference>
<feature type="transmembrane region" description="Helical" evidence="8">
    <location>
        <begin position="6"/>
        <end position="30"/>
    </location>
</feature>
<dbReference type="CDD" id="cd01949">
    <property type="entry name" value="GGDEF"/>
    <property type="match status" value="1"/>
</dbReference>
<dbReference type="GO" id="GO:1902201">
    <property type="term" value="P:negative regulation of bacterial-type flagellum-dependent cell motility"/>
    <property type="evidence" value="ECO:0007669"/>
    <property type="project" value="TreeGrafter"/>
</dbReference>
<evidence type="ECO:0000256" key="5">
    <source>
        <dbReference type="ARBA" id="ARBA00022989"/>
    </source>
</evidence>
<protein>
    <recommendedName>
        <fullName evidence="2">diguanylate cyclase</fullName>
        <ecNumber evidence="2">2.7.7.65</ecNumber>
    </recommendedName>
</protein>
<accession>A0A3Q8XT14</accession>
<organism evidence="10 11">
    <name type="scientific">Georhizobium profundi</name>
    <dbReference type="NCBI Taxonomy" id="2341112"/>
    <lineage>
        <taxon>Bacteria</taxon>
        <taxon>Pseudomonadati</taxon>
        <taxon>Pseudomonadota</taxon>
        <taxon>Alphaproteobacteria</taxon>
        <taxon>Hyphomicrobiales</taxon>
        <taxon>Rhizobiaceae</taxon>
        <taxon>Georhizobium</taxon>
    </lineage>
</organism>
<proteinExistence type="predicted"/>
<dbReference type="SMART" id="SM00267">
    <property type="entry name" value="GGDEF"/>
    <property type="match status" value="1"/>
</dbReference>
<dbReference type="InterPro" id="IPR050469">
    <property type="entry name" value="Diguanylate_Cyclase"/>
</dbReference>
<comment type="subcellular location">
    <subcellularLocation>
        <location evidence="1">Cell membrane</location>
        <topology evidence="1">Multi-pass membrane protein</topology>
    </subcellularLocation>
</comment>
<evidence type="ECO:0000256" key="7">
    <source>
        <dbReference type="ARBA" id="ARBA00034247"/>
    </source>
</evidence>
<dbReference type="Pfam" id="PF07694">
    <property type="entry name" value="5TM-5TMR_LYT"/>
    <property type="match status" value="1"/>
</dbReference>
<dbReference type="InterPro" id="IPR043128">
    <property type="entry name" value="Rev_trsase/Diguanyl_cyclase"/>
</dbReference>
<dbReference type="PANTHER" id="PTHR45138">
    <property type="entry name" value="REGULATORY COMPONENTS OF SENSORY TRANSDUCTION SYSTEM"/>
    <property type="match status" value="1"/>
</dbReference>
<dbReference type="KEGG" id="abaw:D5400_20925"/>
<evidence type="ECO:0000256" key="3">
    <source>
        <dbReference type="ARBA" id="ARBA00022475"/>
    </source>
</evidence>
<dbReference type="NCBIfam" id="TIGR00254">
    <property type="entry name" value="GGDEF"/>
    <property type="match status" value="1"/>
</dbReference>
<dbReference type="Pfam" id="PF00990">
    <property type="entry name" value="GGDEF"/>
    <property type="match status" value="1"/>
</dbReference>
<name>A0A3Q8XT14_9HYPH</name>
<dbReference type="FunFam" id="3.30.70.270:FF:000001">
    <property type="entry name" value="Diguanylate cyclase domain protein"/>
    <property type="match status" value="1"/>
</dbReference>
<feature type="transmembrane region" description="Helical" evidence="8">
    <location>
        <begin position="74"/>
        <end position="96"/>
    </location>
</feature>
<dbReference type="InterPro" id="IPR000160">
    <property type="entry name" value="GGDEF_dom"/>
</dbReference>
<dbReference type="PANTHER" id="PTHR45138:SF9">
    <property type="entry name" value="DIGUANYLATE CYCLASE DGCM-RELATED"/>
    <property type="match status" value="1"/>
</dbReference>
<keyword evidence="3" id="KW-1003">Cell membrane</keyword>
<dbReference type="Gene3D" id="3.30.70.270">
    <property type="match status" value="1"/>
</dbReference>
<dbReference type="Proteomes" id="UP000268192">
    <property type="component" value="Chromosome"/>
</dbReference>
<dbReference type="EC" id="2.7.7.65" evidence="2"/>
<keyword evidence="4 8" id="KW-0812">Transmembrane</keyword>
<evidence type="ECO:0000256" key="4">
    <source>
        <dbReference type="ARBA" id="ARBA00022692"/>
    </source>
</evidence>
<sequence length="371" mass="39275">MLQVDFGIIALAFFHNAGLVALVVLAYGSVLRRTRAGMARKLVLGLLFGAGVHLAMSSPIMLTEGVVIDGRAVFVALSAVFAGWPGAVITASIAAFHRFETGGIGATAGLCGIVWVVVSTIAVAEWRGLTTTVPSMRRLTEIAFVASLMPIAILLMPSNLALTVFLNAGLPLAAATFGGVLAFGHLLAGELQRHEATVRARRDLRTDALTGLQNRRGFDDLSTRAFHVARSEGKQLALVMIDIDHFKKVNDIWGHAAGDKVLAEVSDIIGKHVRVHDTVCRFGGEEIAILMPHASLEAALSTAERVRIAIEEAVFLLGGIQIKVTVSAGASCVEESMTEFGDLFDAADKALYLAKSTGRNRVKSAAIVKAA</sequence>
<feature type="transmembrane region" description="Helical" evidence="8">
    <location>
        <begin position="103"/>
        <end position="122"/>
    </location>
</feature>